<comment type="caution">
    <text evidence="2">The sequence shown here is derived from an EMBL/GenBank/DDBJ whole genome shotgun (WGS) entry which is preliminary data.</text>
</comment>
<evidence type="ECO:0000256" key="1">
    <source>
        <dbReference type="SAM" id="SignalP"/>
    </source>
</evidence>
<sequence>MKSVLIALLLVAIVLLVGSEARRLGGKGKPGGRPGGRPGGKPWLMSEFMSNVHQNAQTVKKEVCRACDEKFALKNITSRRFTKTKTICVPCWRLEESDSVYLEQCIECPRNCSDCQEGVCHACDEDFALTTRRFKKTKTFCVACGPKLKRKNRALYHDQCAECPRNCSDCQDGVCHACDEDFALKISPLLAVLKNHLRAVKAR</sequence>
<evidence type="ECO:0000313" key="2">
    <source>
        <dbReference type="EMBL" id="KAJ7391712.1"/>
    </source>
</evidence>
<keyword evidence="1" id="KW-0732">Signal</keyword>
<dbReference type="InterPro" id="IPR009030">
    <property type="entry name" value="Growth_fac_rcpt_cys_sf"/>
</dbReference>
<reference evidence="2" key="1">
    <citation type="submission" date="2023-01" db="EMBL/GenBank/DDBJ databases">
        <title>Genome assembly of the deep-sea coral Lophelia pertusa.</title>
        <authorList>
            <person name="Herrera S."/>
            <person name="Cordes E."/>
        </authorList>
    </citation>
    <scope>NUCLEOTIDE SEQUENCE</scope>
    <source>
        <strain evidence="2">USNM1676648</strain>
        <tissue evidence="2">Polyp</tissue>
    </source>
</reference>
<dbReference type="AlphaFoldDB" id="A0A9X0A1K5"/>
<accession>A0A9X0A1K5</accession>
<dbReference type="SUPFAM" id="SSF57184">
    <property type="entry name" value="Growth factor receptor domain"/>
    <property type="match status" value="1"/>
</dbReference>
<gene>
    <name evidence="2" type="ORF">OS493_017409</name>
</gene>
<name>A0A9X0A1K5_9CNID</name>
<evidence type="ECO:0000313" key="3">
    <source>
        <dbReference type="Proteomes" id="UP001163046"/>
    </source>
</evidence>
<keyword evidence="3" id="KW-1185">Reference proteome</keyword>
<organism evidence="2 3">
    <name type="scientific">Desmophyllum pertusum</name>
    <dbReference type="NCBI Taxonomy" id="174260"/>
    <lineage>
        <taxon>Eukaryota</taxon>
        <taxon>Metazoa</taxon>
        <taxon>Cnidaria</taxon>
        <taxon>Anthozoa</taxon>
        <taxon>Hexacorallia</taxon>
        <taxon>Scleractinia</taxon>
        <taxon>Caryophylliina</taxon>
        <taxon>Caryophylliidae</taxon>
        <taxon>Desmophyllum</taxon>
    </lineage>
</organism>
<feature type="chain" id="PRO_5040733470" evidence="1">
    <location>
        <begin position="22"/>
        <end position="203"/>
    </location>
</feature>
<proteinExistence type="predicted"/>
<feature type="signal peptide" evidence="1">
    <location>
        <begin position="1"/>
        <end position="21"/>
    </location>
</feature>
<protein>
    <submittedName>
        <fullName evidence="2">Uncharacterized protein</fullName>
    </submittedName>
</protein>
<dbReference type="Proteomes" id="UP001163046">
    <property type="component" value="Unassembled WGS sequence"/>
</dbReference>
<dbReference type="OrthoDB" id="5983064at2759"/>
<dbReference type="EMBL" id="MU825405">
    <property type="protein sequence ID" value="KAJ7391712.1"/>
    <property type="molecule type" value="Genomic_DNA"/>
</dbReference>